<evidence type="ECO:0000256" key="1">
    <source>
        <dbReference type="SAM" id="Phobius"/>
    </source>
</evidence>
<keyword evidence="1" id="KW-0472">Membrane</keyword>
<sequence>MVISRNRNPYAEHFNRYVDSCLREARRHPDNDDILGPRCHRLPKLGKNNPFNPPPDPSFLPAAESDYITYQIECYTAPPGPLVPRTEYRRRPIRPTPALLWRREKRRLWDTLAVIHCLLGAASALLWCFASEAWALLQTQCVRLAPYVNAAWAGTCALRTVLFDILLPRIGALYVLLWLVGAVTGLRITIGGGGGPAYVLVPESRMWSGPFDFEVL</sequence>
<dbReference type="EMBL" id="ML119051">
    <property type="protein sequence ID" value="ROT43578.1"/>
    <property type="molecule type" value="Genomic_DNA"/>
</dbReference>
<organism evidence="2 3">
    <name type="scientific">Sodiomyces alkalinus (strain CBS 110278 / VKM F-3762 / F11)</name>
    <name type="common">Alkaliphilic filamentous fungus</name>
    <dbReference type="NCBI Taxonomy" id="1314773"/>
    <lineage>
        <taxon>Eukaryota</taxon>
        <taxon>Fungi</taxon>
        <taxon>Dikarya</taxon>
        <taxon>Ascomycota</taxon>
        <taxon>Pezizomycotina</taxon>
        <taxon>Sordariomycetes</taxon>
        <taxon>Hypocreomycetidae</taxon>
        <taxon>Glomerellales</taxon>
        <taxon>Plectosphaerellaceae</taxon>
        <taxon>Sodiomyces</taxon>
    </lineage>
</organism>
<evidence type="ECO:0000313" key="2">
    <source>
        <dbReference type="EMBL" id="ROT43578.1"/>
    </source>
</evidence>
<evidence type="ECO:0000313" key="3">
    <source>
        <dbReference type="Proteomes" id="UP000272025"/>
    </source>
</evidence>
<dbReference type="Proteomes" id="UP000272025">
    <property type="component" value="Unassembled WGS sequence"/>
</dbReference>
<proteinExistence type="predicted"/>
<dbReference type="GeneID" id="39583837"/>
<feature type="transmembrane region" description="Helical" evidence="1">
    <location>
        <begin position="149"/>
        <end position="167"/>
    </location>
</feature>
<feature type="transmembrane region" description="Helical" evidence="1">
    <location>
        <begin position="112"/>
        <end position="137"/>
    </location>
</feature>
<keyword evidence="1" id="KW-1133">Transmembrane helix</keyword>
<dbReference type="AlphaFoldDB" id="A0A3N2QA82"/>
<name>A0A3N2QA82_SODAK</name>
<accession>A0A3N2QA82</accession>
<keyword evidence="1" id="KW-0812">Transmembrane</keyword>
<reference evidence="2 3" key="1">
    <citation type="journal article" date="2018" name="Mol. Ecol.">
        <title>The obligate alkalophilic soda-lake fungus Sodiomyces alkalinus has shifted to a protein diet.</title>
        <authorList>
            <person name="Grum-Grzhimaylo A.A."/>
            <person name="Falkoski D.L."/>
            <person name="van den Heuvel J."/>
            <person name="Valero-Jimenez C.A."/>
            <person name="Min B."/>
            <person name="Choi I.G."/>
            <person name="Lipzen A."/>
            <person name="Daum C.G."/>
            <person name="Aanen D.K."/>
            <person name="Tsang A."/>
            <person name="Henrissat B."/>
            <person name="Bilanenko E.N."/>
            <person name="de Vries R.P."/>
            <person name="van Kan J.A.L."/>
            <person name="Grigoriev I.V."/>
            <person name="Debets A.J.M."/>
        </authorList>
    </citation>
    <scope>NUCLEOTIDE SEQUENCE [LARGE SCALE GENOMIC DNA]</scope>
    <source>
        <strain evidence="2 3">F11</strain>
    </source>
</reference>
<keyword evidence="3" id="KW-1185">Reference proteome</keyword>
<gene>
    <name evidence="2" type="ORF">SODALDRAFT_42511</name>
</gene>
<protein>
    <submittedName>
        <fullName evidence="2">Uncharacterized protein</fullName>
    </submittedName>
</protein>
<dbReference type="RefSeq" id="XP_028471384.1">
    <property type="nucleotide sequence ID" value="XM_028615360.1"/>
</dbReference>
<feature type="transmembrane region" description="Helical" evidence="1">
    <location>
        <begin position="174"/>
        <end position="201"/>
    </location>
</feature>